<evidence type="ECO:0000259" key="1">
    <source>
        <dbReference type="PROSITE" id="PS50174"/>
    </source>
</evidence>
<accession>A0A0R3SUC0</accession>
<dbReference type="AlphaFoldDB" id="A0A0R3SUC0"/>
<dbReference type="Pfam" id="PF01585">
    <property type="entry name" value="G-patch"/>
    <property type="match status" value="1"/>
</dbReference>
<protein>
    <submittedName>
        <fullName evidence="6">G-patch domain-containing protein</fullName>
    </submittedName>
</protein>
<dbReference type="OrthoDB" id="6277545at2759"/>
<evidence type="ECO:0000313" key="6">
    <source>
        <dbReference type="WBParaSite" id="HDID_0000908501-mRNA-1"/>
    </source>
</evidence>
<dbReference type="WBParaSite" id="HDID_0000908501-mRNA-1">
    <property type="protein sequence ID" value="HDID_0000908501-mRNA-1"/>
    <property type="gene ID" value="HDID_0000908501"/>
</dbReference>
<evidence type="ECO:0000313" key="3">
    <source>
        <dbReference type="EMBL" id="VUZ43069.1"/>
    </source>
</evidence>
<evidence type="ECO:0000313" key="2">
    <source>
        <dbReference type="EMBL" id="VDL61401.1"/>
    </source>
</evidence>
<dbReference type="GO" id="GO:0003676">
    <property type="term" value="F:nucleic acid binding"/>
    <property type="evidence" value="ECO:0007669"/>
    <property type="project" value="InterPro"/>
</dbReference>
<evidence type="ECO:0000313" key="5">
    <source>
        <dbReference type="Proteomes" id="UP000321570"/>
    </source>
</evidence>
<dbReference type="Proteomes" id="UP000321570">
    <property type="component" value="Unassembled WGS sequence"/>
</dbReference>
<dbReference type="PROSITE" id="PS50174">
    <property type="entry name" value="G_PATCH"/>
    <property type="match status" value="1"/>
</dbReference>
<dbReference type="SMART" id="SM00443">
    <property type="entry name" value="G_patch"/>
    <property type="match status" value="1"/>
</dbReference>
<sequence length="194" mass="21599">MAGFPSNFAQRQLEKFGWSKGSGLGKNNNGISEPIKVKRKFSRLGLGAAYDHSKNDDYFFENLYNRAVSGYKDVASDKCVDSSTITYDSSKLKRQQKVTFQLHTVLNGIGEITTEQKETNSRKRRVNFTANIESSGSSTGDGERVPSKKYLKCKKKSRDPLPHAFSDTNLLDFGELTRKPTLGSGKLARAAEFI</sequence>
<dbReference type="EMBL" id="CABIJS010000111">
    <property type="protein sequence ID" value="VUZ43069.1"/>
    <property type="molecule type" value="Genomic_DNA"/>
</dbReference>
<name>A0A0R3SUC0_HYMDI</name>
<reference evidence="6" key="1">
    <citation type="submission" date="2016-04" db="UniProtKB">
        <authorList>
            <consortium name="WormBaseParasite"/>
        </authorList>
    </citation>
    <scope>IDENTIFICATION</scope>
</reference>
<reference evidence="3 5" key="3">
    <citation type="submission" date="2019-07" db="EMBL/GenBank/DDBJ databases">
        <authorList>
            <person name="Jastrzebski P J."/>
            <person name="Paukszto L."/>
            <person name="Jastrzebski P J."/>
        </authorList>
    </citation>
    <scope>NUCLEOTIDE SEQUENCE [LARGE SCALE GENOMIC DNA]</scope>
    <source>
        <strain evidence="3 5">WMS-il1</strain>
    </source>
</reference>
<dbReference type="InterPro" id="IPR000467">
    <property type="entry name" value="G_patch_dom"/>
</dbReference>
<keyword evidence="5" id="KW-1185">Reference proteome</keyword>
<organism evidence="6">
    <name type="scientific">Hymenolepis diminuta</name>
    <name type="common">Rat tapeworm</name>
    <dbReference type="NCBI Taxonomy" id="6216"/>
    <lineage>
        <taxon>Eukaryota</taxon>
        <taxon>Metazoa</taxon>
        <taxon>Spiralia</taxon>
        <taxon>Lophotrochozoa</taxon>
        <taxon>Platyhelminthes</taxon>
        <taxon>Cestoda</taxon>
        <taxon>Eucestoda</taxon>
        <taxon>Cyclophyllidea</taxon>
        <taxon>Hymenolepididae</taxon>
        <taxon>Hymenolepis</taxon>
    </lineage>
</organism>
<dbReference type="STRING" id="6216.A0A0R3SUC0"/>
<dbReference type="Proteomes" id="UP000274504">
    <property type="component" value="Unassembled WGS sequence"/>
</dbReference>
<reference evidence="2 4" key="2">
    <citation type="submission" date="2018-11" db="EMBL/GenBank/DDBJ databases">
        <authorList>
            <consortium name="Pathogen Informatics"/>
        </authorList>
    </citation>
    <scope>NUCLEOTIDE SEQUENCE [LARGE SCALE GENOMIC DNA]</scope>
</reference>
<dbReference type="EMBL" id="UYSG01011205">
    <property type="protein sequence ID" value="VDL61401.1"/>
    <property type="molecule type" value="Genomic_DNA"/>
</dbReference>
<dbReference type="PANTHER" id="PTHR23149">
    <property type="entry name" value="G PATCH DOMAIN CONTAINING PROTEIN"/>
    <property type="match status" value="1"/>
</dbReference>
<gene>
    <name evidence="2" type="ORF">HDID_LOCUS9083</name>
    <name evidence="3" type="ORF">WMSIL1_LOCUS3969</name>
</gene>
<evidence type="ECO:0000313" key="4">
    <source>
        <dbReference type="Proteomes" id="UP000274504"/>
    </source>
</evidence>
<feature type="domain" description="G-patch" evidence="1">
    <location>
        <begin position="5"/>
        <end position="51"/>
    </location>
</feature>
<proteinExistence type="predicted"/>
<dbReference type="InterPro" id="IPR050656">
    <property type="entry name" value="PINX1"/>
</dbReference>